<keyword evidence="11 12" id="KW-0407">Ion channel</keyword>
<comment type="caution">
    <text evidence="14">The sequence shown here is derived from an EMBL/GenBank/DDBJ whole genome shotgun (WGS) entry which is preliminary data.</text>
</comment>
<dbReference type="PANTHER" id="PTHR11690:SF248">
    <property type="entry name" value="PICKPOCKET 17, ISOFORM A"/>
    <property type="match status" value="1"/>
</dbReference>
<evidence type="ECO:0000313" key="14">
    <source>
        <dbReference type="EMBL" id="GIY32952.1"/>
    </source>
</evidence>
<proteinExistence type="inferred from homology"/>
<keyword evidence="6 13" id="KW-1133">Transmembrane helix</keyword>
<organism evidence="14 15">
    <name type="scientific">Caerostris darwini</name>
    <dbReference type="NCBI Taxonomy" id="1538125"/>
    <lineage>
        <taxon>Eukaryota</taxon>
        <taxon>Metazoa</taxon>
        <taxon>Ecdysozoa</taxon>
        <taxon>Arthropoda</taxon>
        <taxon>Chelicerata</taxon>
        <taxon>Arachnida</taxon>
        <taxon>Araneae</taxon>
        <taxon>Araneomorphae</taxon>
        <taxon>Entelegynae</taxon>
        <taxon>Araneoidea</taxon>
        <taxon>Araneidae</taxon>
        <taxon>Caerostris</taxon>
    </lineage>
</organism>
<evidence type="ECO:0000256" key="13">
    <source>
        <dbReference type="SAM" id="Phobius"/>
    </source>
</evidence>
<keyword evidence="15" id="KW-1185">Reference proteome</keyword>
<keyword evidence="7" id="KW-0915">Sodium</keyword>
<evidence type="ECO:0000256" key="7">
    <source>
        <dbReference type="ARBA" id="ARBA00023053"/>
    </source>
</evidence>
<evidence type="ECO:0000256" key="10">
    <source>
        <dbReference type="ARBA" id="ARBA00023201"/>
    </source>
</evidence>
<dbReference type="InterPro" id="IPR001873">
    <property type="entry name" value="ENaC"/>
</dbReference>
<dbReference type="Proteomes" id="UP001054837">
    <property type="component" value="Unassembled WGS sequence"/>
</dbReference>
<evidence type="ECO:0000256" key="3">
    <source>
        <dbReference type="ARBA" id="ARBA00022448"/>
    </source>
</evidence>
<dbReference type="PANTHER" id="PTHR11690">
    <property type="entry name" value="AMILORIDE-SENSITIVE SODIUM CHANNEL-RELATED"/>
    <property type="match status" value="1"/>
</dbReference>
<protein>
    <submittedName>
        <fullName evidence="14">Acid-sensing ion channel 4-B</fullName>
    </submittedName>
</protein>
<sequence length="477" mass="55362">MTKEISTFSMFNELDEVNREPQGFHDKNGDVNNGLKSTMEDIFKNSSIYAVAKIGQSRNNFRRIMWLLVLIIGFMGCGLQVYRFFNLYFKYPIIVNLEVERKMELEFPAITICNLNKIKKQSENNIDIKYLDNMQAHNLSEDMLFDRNYSKISANESEELDVQIKKFIGNCSFNGEYCSSKYFERFQSLRYGNCYTFKSVAANGRSPLTTSKTGYSSGLEVVLNMEHDQPTRWTGSRIVIHDPSEYPNPEENGFNISPGFETSFSLRQTLIHRLPAPYKDLCVHYKTAERYNQTSQNDCVRSCLQNLKREMCGCTDRDHHLEIKNLTTCDTSCLKDVQESGYIQRKLCDCPLPCLSISYNEVISQAVWPSENWLLQKFSVCCFRDVWKFRKNHAKLKVFYTTLERSVFMQKAMFEESELFSHLGGELGLWLGLSMVALFEVMESIVCLLKFVLSSFLRVSYNTYFINQSFFLAILCT</sequence>
<keyword evidence="3 12" id="KW-0813">Transport</keyword>
<evidence type="ECO:0000256" key="1">
    <source>
        <dbReference type="ARBA" id="ARBA00004141"/>
    </source>
</evidence>
<name>A0AAV4SK39_9ARAC</name>
<gene>
    <name evidence="14" type="primary">asic4b</name>
    <name evidence="14" type="ORF">CDAR_435361</name>
</gene>
<keyword evidence="5 12" id="KW-0812">Transmembrane</keyword>
<dbReference type="GO" id="GO:0005886">
    <property type="term" value="C:plasma membrane"/>
    <property type="evidence" value="ECO:0007669"/>
    <property type="project" value="TreeGrafter"/>
</dbReference>
<dbReference type="Gene3D" id="1.10.287.770">
    <property type="entry name" value="YojJ-like"/>
    <property type="match status" value="1"/>
</dbReference>
<dbReference type="GO" id="GO:0015280">
    <property type="term" value="F:ligand-gated sodium channel activity"/>
    <property type="evidence" value="ECO:0007669"/>
    <property type="project" value="TreeGrafter"/>
</dbReference>
<evidence type="ECO:0000256" key="8">
    <source>
        <dbReference type="ARBA" id="ARBA00023065"/>
    </source>
</evidence>
<evidence type="ECO:0000256" key="12">
    <source>
        <dbReference type="RuleBase" id="RU000679"/>
    </source>
</evidence>
<keyword evidence="10 12" id="KW-0739">Sodium transport</keyword>
<dbReference type="AlphaFoldDB" id="A0AAV4SK39"/>
<keyword evidence="8 12" id="KW-0406">Ion transport</keyword>
<dbReference type="PRINTS" id="PR01078">
    <property type="entry name" value="AMINACHANNEL"/>
</dbReference>
<keyword evidence="4 12" id="KW-0894">Sodium channel</keyword>
<evidence type="ECO:0000256" key="5">
    <source>
        <dbReference type="ARBA" id="ARBA00022692"/>
    </source>
</evidence>
<evidence type="ECO:0000256" key="2">
    <source>
        <dbReference type="ARBA" id="ARBA00007193"/>
    </source>
</evidence>
<dbReference type="EMBL" id="BPLQ01007882">
    <property type="protein sequence ID" value="GIY32952.1"/>
    <property type="molecule type" value="Genomic_DNA"/>
</dbReference>
<feature type="transmembrane region" description="Helical" evidence="13">
    <location>
        <begin position="64"/>
        <end position="85"/>
    </location>
</feature>
<dbReference type="Pfam" id="PF00858">
    <property type="entry name" value="ASC"/>
    <property type="match status" value="1"/>
</dbReference>
<keyword evidence="9 13" id="KW-0472">Membrane</keyword>
<accession>A0AAV4SK39</accession>
<evidence type="ECO:0000256" key="6">
    <source>
        <dbReference type="ARBA" id="ARBA00022989"/>
    </source>
</evidence>
<evidence type="ECO:0000313" key="15">
    <source>
        <dbReference type="Proteomes" id="UP001054837"/>
    </source>
</evidence>
<comment type="similarity">
    <text evidence="2 12">Belongs to the amiloride-sensitive sodium channel (TC 1.A.6) family.</text>
</comment>
<evidence type="ECO:0000256" key="11">
    <source>
        <dbReference type="ARBA" id="ARBA00023303"/>
    </source>
</evidence>
<evidence type="ECO:0000256" key="9">
    <source>
        <dbReference type="ARBA" id="ARBA00023136"/>
    </source>
</evidence>
<comment type="subcellular location">
    <subcellularLocation>
        <location evidence="1">Membrane</location>
        <topology evidence="1">Multi-pass membrane protein</topology>
    </subcellularLocation>
</comment>
<dbReference type="Gene3D" id="2.60.470.10">
    <property type="entry name" value="Acid-sensing ion channels like domains"/>
    <property type="match status" value="1"/>
</dbReference>
<reference evidence="14 15" key="1">
    <citation type="submission" date="2021-06" db="EMBL/GenBank/DDBJ databases">
        <title>Caerostris darwini draft genome.</title>
        <authorList>
            <person name="Kono N."/>
            <person name="Arakawa K."/>
        </authorList>
    </citation>
    <scope>NUCLEOTIDE SEQUENCE [LARGE SCALE GENOMIC DNA]</scope>
</reference>
<evidence type="ECO:0000256" key="4">
    <source>
        <dbReference type="ARBA" id="ARBA00022461"/>
    </source>
</evidence>